<protein>
    <submittedName>
        <fullName evidence="1">Uncharacterized protein</fullName>
    </submittedName>
</protein>
<evidence type="ECO:0000313" key="2">
    <source>
        <dbReference type="Proteomes" id="UP001056120"/>
    </source>
</evidence>
<name>A0ACB9BUL3_9ASTR</name>
<reference evidence="2" key="1">
    <citation type="journal article" date="2022" name="Mol. Ecol. Resour.">
        <title>The genomes of chicory, endive, great burdock and yacon provide insights into Asteraceae palaeo-polyploidization history and plant inulin production.</title>
        <authorList>
            <person name="Fan W."/>
            <person name="Wang S."/>
            <person name="Wang H."/>
            <person name="Wang A."/>
            <person name="Jiang F."/>
            <person name="Liu H."/>
            <person name="Zhao H."/>
            <person name="Xu D."/>
            <person name="Zhang Y."/>
        </authorList>
    </citation>
    <scope>NUCLEOTIDE SEQUENCE [LARGE SCALE GENOMIC DNA]</scope>
    <source>
        <strain evidence="2">cv. Yunnan</strain>
    </source>
</reference>
<dbReference type="Proteomes" id="UP001056120">
    <property type="component" value="Linkage Group LG22"/>
</dbReference>
<dbReference type="EMBL" id="CM042039">
    <property type="protein sequence ID" value="KAI3725746.1"/>
    <property type="molecule type" value="Genomic_DNA"/>
</dbReference>
<reference evidence="1 2" key="2">
    <citation type="journal article" date="2022" name="Mol. Ecol. Resour.">
        <title>The genomes of chicory, endive, great burdock and yacon provide insights into Asteraceae paleo-polyploidization history and plant inulin production.</title>
        <authorList>
            <person name="Fan W."/>
            <person name="Wang S."/>
            <person name="Wang H."/>
            <person name="Wang A."/>
            <person name="Jiang F."/>
            <person name="Liu H."/>
            <person name="Zhao H."/>
            <person name="Xu D."/>
            <person name="Zhang Y."/>
        </authorList>
    </citation>
    <scope>NUCLEOTIDE SEQUENCE [LARGE SCALE GENOMIC DNA]</scope>
    <source>
        <strain evidence="2">cv. Yunnan</strain>
        <tissue evidence="1">Leaves</tissue>
    </source>
</reference>
<proteinExistence type="predicted"/>
<accession>A0ACB9BUL3</accession>
<organism evidence="1 2">
    <name type="scientific">Smallanthus sonchifolius</name>
    <dbReference type="NCBI Taxonomy" id="185202"/>
    <lineage>
        <taxon>Eukaryota</taxon>
        <taxon>Viridiplantae</taxon>
        <taxon>Streptophyta</taxon>
        <taxon>Embryophyta</taxon>
        <taxon>Tracheophyta</taxon>
        <taxon>Spermatophyta</taxon>
        <taxon>Magnoliopsida</taxon>
        <taxon>eudicotyledons</taxon>
        <taxon>Gunneridae</taxon>
        <taxon>Pentapetalae</taxon>
        <taxon>asterids</taxon>
        <taxon>campanulids</taxon>
        <taxon>Asterales</taxon>
        <taxon>Asteraceae</taxon>
        <taxon>Asteroideae</taxon>
        <taxon>Heliantheae alliance</taxon>
        <taxon>Millerieae</taxon>
        <taxon>Smallanthus</taxon>
    </lineage>
</organism>
<evidence type="ECO:0000313" key="1">
    <source>
        <dbReference type="EMBL" id="KAI3725746.1"/>
    </source>
</evidence>
<keyword evidence="2" id="KW-1185">Reference proteome</keyword>
<comment type="caution">
    <text evidence="1">The sequence shown here is derived from an EMBL/GenBank/DDBJ whole genome shotgun (WGS) entry which is preliminary data.</text>
</comment>
<sequence>MKLVILKLFIGVGVLILCSYITLPLYALLSQMGSNMKKSIFDEQTAKALKHWRMAVKKKHGGKGGKSPTRSVGTSLSASPIHSMASPIYSRSGVKLHRFKTTGHSKRSVAAAYDDTDASDFEAEPLSPESSAAHLVDVRDDDHSDNEIRLDHSTQQEVETRNEDEFSFAKSARPLE</sequence>
<gene>
    <name evidence="1" type="ORF">L1987_65538</name>
</gene>